<proteinExistence type="predicted"/>
<dbReference type="AlphaFoldDB" id="A0A1H2H0Y4"/>
<dbReference type="Proteomes" id="UP000182977">
    <property type="component" value="Chromosome I"/>
</dbReference>
<dbReference type="RefSeq" id="WP_052762004.1">
    <property type="nucleotide sequence ID" value="NZ_KQ061219.1"/>
</dbReference>
<dbReference type="OrthoDB" id="3733361at2"/>
<dbReference type="STRING" id="419479.SAMN04488563_0780"/>
<sequence length="176" mass="19918">MFFFFPDNTVLNNFAAVDKLDLLEELLRGRGRWVDAIAYEASRSAAFHPKLASIADDGWLGDPIVITDEGEQYIVERTRRSAFGGDEREPLKHLGEAQTCHVLQHWEEFNGSYWITDDGAAAEYARDRSITTRETMDLISEAIADGAVTREEGFRILQAMRLAGRNLRIPKRASEL</sequence>
<reference evidence="2" key="1">
    <citation type="submission" date="2016-10" db="EMBL/GenBank/DDBJ databases">
        <authorList>
            <person name="Varghese N."/>
            <person name="Submissions S."/>
        </authorList>
    </citation>
    <scope>NUCLEOTIDE SEQUENCE [LARGE SCALE GENOMIC DNA]</scope>
    <source>
        <strain evidence="2">DSM 45079</strain>
    </source>
</reference>
<evidence type="ECO:0000313" key="2">
    <source>
        <dbReference type="Proteomes" id="UP000182977"/>
    </source>
</evidence>
<accession>A0A1H2H0Y4</accession>
<protein>
    <submittedName>
        <fullName evidence="1">Uncharacterized protein</fullName>
    </submittedName>
</protein>
<evidence type="ECO:0000313" key="1">
    <source>
        <dbReference type="EMBL" id="SDU25471.1"/>
    </source>
</evidence>
<gene>
    <name evidence="1" type="ORF">SAMN04488563_0780</name>
</gene>
<name>A0A1H2H0Y4_9ACTN</name>
<keyword evidence="2" id="KW-1185">Reference proteome</keyword>
<organism evidence="1 2">
    <name type="scientific">Jiangella alkaliphila</name>
    <dbReference type="NCBI Taxonomy" id="419479"/>
    <lineage>
        <taxon>Bacteria</taxon>
        <taxon>Bacillati</taxon>
        <taxon>Actinomycetota</taxon>
        <taxon>Actinomycetes</taxon>
        <taxon>Jiangellales</taxon>
        <taxon>Jiangellaceae</taxon>
        <taxon>Jiangella</taxon>
    </lineage>
</organism>
<dbReference type="EMBL" id="LT629791">
    <property type="protein sequence ID" value="SDU25471.1"/>
    <property type="molecule type" value="Genomic_DNA"/>
</dbReference>